<proteinExistence type="predicted"/>
<reference evidence="2 3" key="1">
    <citation type="submission" date="2013-02" db="EMBL/GenBank/DDBJ databases">
        <authorList>
            <person name="Fiebig A."/>
            <person name="Goeker M."/>
            <person name="Klenk H.-P.P."/>
        </authorList>
    </citation>
    <scope>NUCLEOTIDE SEQUENCE [LARGE SCALE GENOMIC DNA]</scope>
    <source>
        <strain evidence="2 3">DSM 19309</strain>
    </source>
</reference>
<accession>A0A017HKV8</accession>
<gene>
    <name evidence="2" type="ORF">Rumeso_04015</name>
</gene>
<protein>
    <submittedName>
        <fullName evidence="2">Uncharacterized protein</fullName>
    </submittedName>
</protein>
<evidence type="ECO:0000256" key="1">
    <source>
        <dbReference type="SAM" id="MobiDB-lite"/>
    </source>
</evidence>
<name>A0A017HKV8_9RHOB</name>
<dbReference type="HOGENOM" id="CLU_3103429_0_0_5"/>
<keyword evidence="3" id="KW-1185">Reference proteome</keyword>
<evidence type="ECO:0000313" key="2">
    <source>
        <dbReference type="EMBL" id="EYD74419.1"/>
    </source>
</evidence>
<sequence>MPAKADTLEFLLKLNAEVAEAEAKGKAVQKPGLPEGTKDRSAFVTADAIGT</sequence>
<organism evidence="2 3">
    <name type="scientific">Rubellimicrobium mesophilum DSM 19309</name>
    <dbReference type="NCBI Taxonomy" id="442562"/>
    <lineage>
        <taxon>Bacteria</taxon>
        <taxon>Pseudomonadati</taxon>
        <taxon>Pseudomonadota</taxon>
        <taxon>Alphaproteobacteria</taxon>
        <taxon>Rhodobacterales</taxon>
        <taxon>Roseobacteraceae</taxon>
        <taxon>Rubellimicrobium</taxon>
    </lineage>
</organism>
<dbReference type="AlphaFoldDB" id="A0A017HKV8"/>
<dbReference type="Proteomes" id="UP000019666">
    <property type="component" value="Unassembled WGS sequence"/>
</dbReference>
<evidence type="ECO:0000313" key="3">
    <source>
        <dbReference type="Proteomes" id="UP000019666"/>
    </source>
</evidence>
<dbReference type="EMBL" id="AOSK01000114">
    <property type="protein sequence ID" value="EYD74419.1"/>
    <property type="molecule type" value="Genomic_DNA"/>
</dbReference>
<comment type="caution">
    <text evidence="2">The sequence shown here is derived from an EMBL/GenBank/DDBJ whole genome shotgun (WGS) entry which is preliminary data.</text>
</comment>
<feature type="region of interest" description="Disordered" evidence="1">
    <location>
        <begin position="26"/>
        <end position="51"/>
    </location>
</feature>